<evidence type="ECO:0000256" key="2">
    <source>
        <dbReference type="ARBA" id="ARBA00022741"/>
    </source>
</evidence>
<dbReference type="AlphaFoldDB" id="A0A2A4T131"/>
<keyword evidence="2" id="KW-0547">Nucleotide-binding</keyword>
<dbReference type="PANTHER" id="PTHR45772">
    <property type="entry name" value="CONSERVED COMPONENT OF ABC TRANSPORTER FOR NATURAL AMINO ACIDS-RELATED"/>
    <property type="match status" value="1"/>
</dbReference>
<dbReference type="EMBL" id="NVSR01000074">
    <property type="protein sequence ID" value="PCI27114.1"/>
    <property type="molecule type" value="Genomic_DNA"/>
</dbReference>
<keyword evidence="3 5" id="KW-0067">ATP-binding</keyword>
<dbReference type="InterPro" id="IPR027417">
    <property type="entry name" value="P-loop_NTPase"/>
</dbReference>
<reference evidence="6" key="1">
    <citation type="submission" date="2017-08" db="EMBL/GenBank/DDBJ databases">
        <title>A dynamic microbial community with high functional redundancy inhabits the cold, oxic subseafloor aquifer.</title>
        <authorList>
            <person name="Tully B.J."/>
            <person name="Wheat C.G."/>
            <person name="Glazer B.T."/>
            <person name="Huber J.A."/>
        </authorList>
    </citation>
    <scope>NUCLEOTIDE SEQUENCE [LARGE SCALE GENOMIC DNA]</scope>
</reference>
<dbReference type="GO" id="GO:0005886">
    <property type="term" value="C:plasma membrane"/>
    <property type="evidence" value="ECO:0007669"/>
    <property type="project" value="TreeGrafter"/>
</dbReference>
<evidence type="ECO:0000256" key="1">
    <source>
        <dbReference type="ARBA" id="ARBA00022448"/>
    </source>
</evidence>
<evidence type="ECO:0000313" key="5">
    <source>
        <dbReference type="EMBL" id="PCI27114.1"/>
    </source>
</evidence>
<comment type="caution">
    <text evidence="5">The sequence shown here is derived from an EMBL/GenBank/DDBJ whole genome shotgun (WGS) entry which is preliminary data.</text>
</comment>
<dbReference type="InterPro" id="IPR051120">
    <property type="entry name" value="ABC_AA/LPS_Transport"/>
</dbReference>
<dbReference type="Pfam" id="PF12399">
    <property type="entry name" value="BCA_ABC_TP_C"/>
    <property type="match status" value="1"/>
</dbReference>
<dbReference type="PANTHER" id="PTHR45772:SF3">
    <property type="entry name" value="ABC TRANSPORTER ATP-BINDING PROTEIN"/>
    <property type="match status" value="1"/>
</dbReference>
<dbReference type="SUPFAM" id="SSF52540">
    <property type="entry name" value="P-loop containing nucleoside triphosphate hydrolases"/>
    <property type="match status" value="1"/>
</dbReference>
<name>A0A2A4T131_9DELT</name>
<dbReference type="PROSITE" id="PS50893">
    <property type="entry name" value="ABC_TRANSPORTER_2"/>
    <property type="match status" value="1"/>
</dbReference>
<protein>
    <submittedName>
        <fullName evidence="5">ABC transporter ATP-binding protein</fullName>
    </submittedName>
</protein>
<dbReference type="Pfam" id="PF00005">
    <property type="entry name" value="ABC_tran"/>
    <property type="match status" value="1"/>
</dbReference>
<proteinExistence type="predicted"/>
<evidence type="ECO:0000256" key="3">
    <source>
        <dbReference type="ARBA" id="ARBA00022840"/>
    </source>
</evidence>
<dbReference type="GO" id="GO:0016887">
    <property type="term" value="F:ATP hydrolysis activity"/>
    <property type="evidence" value="ECO:0007669"/>
    <property type="project" value="InterPro"/>
</dbReference>
<organism evidence="5 6">
    <name type="scientific">SAR324 cluster bacterium</name>
    <dbReference type="NCBI Taxonomy" id="2024889"/>
    <lineage>
        <taxon>Bacteria</taxon>
        <taxon>Deltaproteobacteria</taxon>
        <taxon>SAR324 cluster</taxon>
    </lineage>
</organism>
<dbReference type="InterPro" id="IPR003439">
    <property type="entry name" value="ABC_transporter-like_ATP-bd"/>
</dbReference>
<dbReference type="GO" id="GO:0005524">
    <property type="term" value="F:ATP binding"/>
    <property type="evidence" value="ECO:0007669"/>
    <property type="project" value="UniProtKB-KW"/>
</dbReference>
<evidence type="ECO:0000313" key="6">
    <source>
        <dbReference type="Proteomes" id="UP000218113"/>
    </source>
</evidence>
<dbReference type="InterPro" id="IPR032823">
    <property type="entry name" value="BCA_ABC_TP_C"/>
</dbReference>
<gene>
    <name evidence="5" type="ORF">COB67_09355</name>
</gene>
<dbReference type="FunFam" id="3.40.50.300:FF:000421">
    <property type="entry name" value="Branched-chain amino acid ABC transporter ATP-binding protein"/>
    <property type="match status" value="1"/>
</dbReference>
<dbReference type="InterPro" id="IPR003593">
    <property type="entry name" value="AAA+_ATPase"/>
</dbReference>
<feature type="domain" description="ABC transporter" evidence="4">
    <location>
        <begin position="21"/>
        <end position="264"/>
    </location>
</feature>
<accession>A0A2A4T131</accession>
<sequence length="269" mass="30061">METMISAVPRSSFPAPEGLILEVSNLAIQFGGNSVLRDCNLQVKQGDFLSIIGPNGAGKSTLFNLISGFYRPNSGSIYWQDREITRFSVAKRARLGIGRSFQTAEDYSEMTLLKNLSIPIRQKLGLSWHCWRSAHKFGEVRDKAEFFLEKVNLSHKKNHLPSTLTYGEQKKLDIAMVLAQEPVIMLLDEPSAGIALEEESMMLELLQQLKAEGKYTILLVEHKLNLVFELSDTVAVLDKGKVIAQGKPNSIRNNPAVQAAYLGKRFQTH</sequence>
<dbReference type="Gene3D" id="3.40.50.300">
    <property type="entry name" value="P-loop containing nucleotide triphosphate hydrolases"/>
    <property type="match status" value="1"/>
</dbReference>
<evidence type="ECO:0000259" key="4">
    <source>
        <dbReference type="PROSITE" id="PS50893"/>
    </source>
</evidence>
<dbReference type="CDD" id="cd03219">
    <property type="entry name" value="ABC_Mj1267_LivG_branched"/>
    <property type="match status" value="1"/>
</dbReference>
<keyword evidence="1" id="KW-0813">Transport</keyword>
<dbReference type="Proteomes" id="UP000218113">
    <property type="component" value="Unassembled WGS sequence"/>
</dbReference>
<dbReference type="SMART" id="SM00382">
    <property type="entry name" value="AAA"/>
    <property type="match status" value="1"/>
</dbReference>